<protein>
    <submittedName>
        <fullName evidence="6">LysR family transcriptional regulator</fullName>
    </submittedName>
</protein>
<organism evidence="6 7">
    <name type="scientific">Caulobacter segnis</name>
    <dbReference type="NCBI Taxonomy" id="88688"/>
    <lineage>
        <taxon>Bacteria</taxon>
        <taxon>Pseudomonadati</taxon>
        <taxon>Pseudomonadota</taxon>
        <taxon>Alphaproteobacteria</taxon>
        <taxon>Caulobacterales</taxon>
        <taxon>Caulobacteraceae</taxon>
        <taxon>Caulobacter</taxon>
    </lineage>
</organism>
<dbReference type="InterPro" id="IPR000847">
    <property type="entry name" value="LysR_HTH_N"/>
</dbReference>
<evidence type="ECO:0000256" key="4">
    <source>
        <dbReference type="ARBA" id="ARBA00023163"/>
    </source>
</evidence>
<dbReference type="EMBL" id="CP096040">
    <property type="protein sequence ID" value="USQ97989.1"/>
    <property type="molecule type" value="Genomic_DNA"/>
</dbReference>
<dbReference type="PANTHER" id="PTHR30537:SF3">
    <property type="entry name" value="TRANSCRIPTIONAL REGULATORY PROTEIN"/>
    <property type="match status" value="1"/>
</dbReference>
<dbReference type="SUPFAM" id="SSF53850">
    <property type="entry name" value="Periplasmic binding protein-like II"/>
    <property type="match status" value="1"/>
</dbReference>
<proteinExistence type="inferred from homology"/>
<dbReference type="InterPro" id="IPR036388">
    <property type="entry name" value="WH-like_DNA-bd_sf"/>
</dbReference>
<keyword evidence="2" id="KW-0805">Transcription regulation</keyword>
<evidence type="ECO:0000256" key="3">
    <source>
        <dbReference type="ARBA" id="ARBA00023125"/>
    </source>
</evidence>
<keyword evidence="3" id="KW-0238">DNA-binding</keyword>
<feature type="domain" description="HTH lysR-type" evidence="5">
    <location>
        <begin position="8"/>
        <end position="65"/>
    </location>
</feature>
<reference evidence="6 7" key="1">
    <citation type="submission" date="2022-04" db="EMBL/GenBank/DDBJ databases">
        <title>Genome sequence of soybean root-associated Caulobacter segnis RL271.</title>
        <authorList>
            <person name="Longley R."/>
            <person name="Bonito G."/>
            <person name="Trigodet F."/>
            <person name="Crosson S."/>
            <person name="Fiebig A."/>
        </authorList>
    </citation>
    <scope>NUCLEOTIDE SEQUENCE [LARGE SCALE GENOMIC DNA]</scope>
    <source>
        <strain evidence="6 7">RL271</strain>
    </source>
</reference>
<dbReference type="Proteomes" id="UP001057520">
    <property type="component" value="Chromosome"/>
</dbReference>
<accession>A0ABY5A071</accession>
<dbReference type="SUPFAM" id="SSF46785">
    <property type="entry name" value="Winged helix' DNA-binding domain"/>
    <property type="match status" value="1"/>
</dbReference>
<sequence>MPANLHTPNWNDLRVLLHVARAGGLMAAGRRLGLDQTTVARRVTALETDLGVKLIDRSPRGVSLTSQGLTLLEHAERIEAELMSASERLGAVGQTLSGTVRLSTPEAFGAHLVAPAAHQFHQRFPGLQLELAPLSRSVNLMRREADIAISLSRPTQGRIVTRKLADYSLGLYAARTYLARTPPLEDLAQLLERPLVWYIDEMLDVPELRYLDQVAAGATTVFRSNSIAAQQAAVASGLGFGVLHRFSAEGDPRLQRVLPEQLDLQRSYWVSAHADLAPLPRVRAVLDFLADLVTQHAASL</sequence>
<dbReference type="Gene3D" id="3.40.190.290">
    <property type="match status" value="1"/>
</dbReference>
<keyword evidence="7" id="KW-1185">Reference proteome</keyword>
<keyword evidence="4" id="KW-0804">Transcription</keyword>
<name>A0ABY5A071_9CAUL</name>
<dbReference type="Pfam" id="PF03466">
    <property type="entry name" value="LysR_substrate"/>
    <property type="match status" value="1"/>
</dbReference>
<gene>
    <name evidence="6" type="ORF">MZV50_10795</name>
</gene>
<dbReference type="PROSITE" id="PS50931">
    <property type="entry name" value="HTH_LYSR"/>
    <property type="match status" value="1"/>
</dbReference>
<dbReference type="Gene3D" id="1.10.10.10">
    <property type="entry name" value="Winged helix-like DNA-binding domain superfamily/Winged helix DNA-binding domain"/>
    <property type="match status" value="1"/>
</dbReference>
<evidence type="ECO:0000259" key="5">
    <source>
        <dbReference type="PROSITE" id="PS50931"/>
    </source>
</evidence>
<dbReference type="InterPro" id="IPR005119">
    <property type="entry name" value="LysR_subst-bd"/>
</dbReference>
<dbReference type="Pfam" id="PF00126">
    <property type="entry name" value="HTH_1"/>
    <property type="match status" value="1"/>
</dbReference>
<evidence type="ECO:0000256" key="2">
    <source>
        <dbReference type="ARBA" id="ARBA00023015"/>
    </source>
</evidence>
<evidence type="ECO:0000313" key="6">
    <source>
        <dbReference type="EMBL" id="USQ97989.1"/>
    </source>
</evidence>
<comment type="similarity">
    <text evidence="1">Belongs to the LysR transcriptional regulatory family.</text>
</comment>
<dbReference type="PANTHER" id="PTHR30537">
    <property type="entry name" value="HTH-TYPE TRANSCRIPTIONAL REGULATOR"/>
    <property type="match status" value="1"/>
</dbReference>
<evidence type="ECO:0000313" key="7">
    <source>
        <dbReference type="Proteomes" id="UP001057520"/>
    </source>
</evidence>
<evidence type="ECO:0000256" key="1">
    <source>
        <dbReference type="ARBA" id="ARBA00009437"/>
    </source>
</evidence>
<dbReference type="InterPro" id="IPR036390">
    <property type="entry name" value="WH_DNA-bd_sf"/>
</dbReference>
<dbReference type="InterPro" id="IPR058163">
    <property type="entry name" value="LysR-type_TF_proteobact-type"/>
</dbReference>